<keyword evidence="1" id="KW-0378">Hydrolase</keyword>
<dbReference type="EMBL" id="FQYT01000004">
    <property type="protein sequence ID" value="SHI54935.1"/>
    <property type="molecule type" value="Genomic_DNA"/>
</dbReference>
<dbReference type="Gene3D" id="3.10.129.10">
    <property type="entry name" value="Hotdog Thioesterase"/>
    <property type="match status" value="1"/>
</dbReference>
<evidence type="ECO:0000313" key="3">
    <source>
        <dbReference type="EMBL" id="SHI54935.1"/>
    </source>
</evidence>
<dbReference type="InterPro" id="IPR052723">
    <property type="entry name" value="Acyl-CoA_thioesterase_PaaI"/>
</dbReference>
<dbReference type="STRING" id="1122934.SAMN02745691_00448"/>
<protein>
    <submittedName>
        <fullName evidence="3">Acyl-CoA thioesterase</fullName>
    </submittedName>
</protein>
<proteinExistence type="predicted"/>
<dbReference type="NCBIfam" id="TIGR00369">
    <property type="entry name" value="unchar_dom_1"/>
    <property type="match status" value="1"/>
</dbReference>
<feature type="domain" description="Thioesterase" evidence="2">
    <location>
        <begin position="48"/>
        <end position="119"/>
    </location>
</feature>
<name>A0A1M6C1M2_9FIRM</name>
<gene>
    <name evidence="3" type="ORF">SAMN02745691_00448</name>
</gene>
<dbReference type="PANTHER" id="PTHR42856:SF1">
    <property type="entry name" value="ACYL-COENZYME A THIOESTERASE PAAI"/>
    <property type="match status" value="1"/>
</dbReference>
<evidence type="ECO:0000259" key="2">
    <source>
        <dbReference type="Pfam" id="PF03061"/>
    </source>
</evidence>
<organism evidence="3 4">
    <name type="scientific">Parasporobacterium paucivorans DSM 15970</name>
    <dbReference type="NCBI Taxonomy" id="1122934"/>
    <lineage>
        <taxon>Bacteria</taxon>
        <taxon>Bacillati</taxon>
        <taxon>Bacillota</taxon>
        <taxon>Clostridia</taxon>
        <taxon>Lachnospirales</taxon>
        <taxon>Lachnospiraceae</taxon>
        <taxon>Parasporobacterium</taxon>
    </lineage>
</organism>
<keyword evidence="4" id="KW-1185">Reference proteome</keyword>
<dbReference type="Pfam" id="PF03061">
    <property type="entry name" value="4HBT"/>
    <property type="match status" value="1"/>
</dbReference>
<sequence>MTKEDYIKRINETGTFIRHNHMRITDVGEDYAQGEMELTDHLLNHYSSVHGGALFALADTVAGVAATSRKTVCVTLSANINYFKGASSGKITATAKMASRTSRTAIFEVELTNEKGELLAKSIYTYYDTKKPFERGHALSE</sequence>
<dbReference type="GO" id="GO:0016289">
    <property type="term" value="F:acyl-CoA hydrolase activity"/>
    <property type="evidence" value="ECO:0007669"/>
    <property type="project" value="TreeGrafter"/>
</dbReference>
<dbReference type="InterPro" id="IPR006683">
    <property type="entry name" value="Thioestr_dom"/>
</dbReference>
<dbReference type="SUPFAM" id="SSF54637">
    <property type="entry name" value="Thioesterase/thiol ester dehydrase-isomerase"/>
    <property type="match status" value="1"/>
</dbReference>
<reference evidence="3 4" key="1">
    <citation type="submission" date="2016-11" db="EMBL/GenBank/DDBJ databases">
        <authorList>
            <person name="Jaros S."/>
            <person name="Januszkiewicz K."/>
            <person name="Wedrychowicz H."/>
        </authorList>
    </citation>
    <scope>NUCLEOTIDE SEQUENCE [LARGE SCALE GENOMIC DNA]</scope>
    <source>
        <strain evidence="3 4">DSM 15970</strain>
    </source>
</reference>
<dbReference type="InterPro" id="IPR003736">
    <property type="entry name" value="PAAI_dom"/>
</dbReference>
<dbReference type="AlphaFoldDB" id="A0A1M6C1M2"/>
<dbReference type="RefSeq" id="WP_073992741.1">
    <property type="nucleotide sequence ID" value="NZ_FQYT01000004.1"/>
</dbReference>
<dbReference type="InterPro" id="IPR029069">
    <property type="entry name" value="HotDog_dom_sf"/>
</dbReference>
<evidence type="ECO:0000313" key="4">
    <source>
        <dbReference type="Proteomes" id="UP000184342"/>
    </source>
</evidence>
<dbReference type="CDD" id="cd03443">
    <property type="entry name" value="PaaI_thioesterase"/>
    <property type="match status" value="1"/>
</dbReference>
<dbReference type="Proteomes" id="UP000184342">
    <property type="component" value="Unassembled WGS sequence"/>
</dbReference>
<accession>A0A1M6C1M2</accession>
<evidence type="ECO:0000256" key="1">
    <source>
        <dbReference type="ARBA" id="ARBA00022801"/>
    </source>
</evidence>
<dbReference type="PANTHER" id="PTHR42856">
    <property type="entry name" value="ACYL-COENZYME A THIOESTERASE PAAI"/>
    <property type="match status" value="1"/>
</dbReference>